<evidence type="ECO:0000313" key="2">
    <source>
        <dbReference type="EMBL" id="GMT12758.1"/>
    </source>
</evidence>
<keyword evidence="1" id="KW-0812">Transmembrane</keyword>
<protein>
    <recommendedName>
        <fullName evidence="4">Ionotropic glutamate receptor C-terminal domain-containing protein</fullName>
    </recommendedName>
</protein>
<accession>A0AAV5V2Y5</accession>
<name>A0AAV5V2Y5_9BILA</name>
<reference evidence="2" key="1">
    <citation type="submission" date="2023-10" db="EMBL/GenBank/DDBJ databases">
        <title>Genome assembly of Pristionchus species.</title>
        <authorList>
            <person name="Yoshida K."/>
            <person name="Sommer R.J."/>
        </authorList>
    </citation>
    <scope>NUCLEOTIDE SEQUENCE</scope>
    <source>
        <strain evidence="2">RS5133</strain>
    </source>
</reference>
<dbReference type="InterPro" id="IPR040128">
    <property type="entry name" value="T25E4.2-like"/>
</dbReference>
<feature type="non-terminal residue" evidence="2">
    <location>
        <position position="158"/>
    </location>
</feature>
<dbReference type="PANTHER" id="PTHR22714">
    <property type="entry name" value="PROTEIN CBG02446-RELATED"/>
    <property type="match status" value="1"/>
</dbReference>
<gene>
    <name evidence="2" type="ORF">PFISCL1PPCAC_4055</name>
</gene>
<feature type="transmembrane region" description="Helical" evidence="1">
    <location>
        <begin position="52"/>
        <end position="72"/>
    </location>
</feature>
<keyword evidence="1" id="KW-1133">Transmembrane helix</keyword>
<feature type="transmembrane region" description="Helical" evidence="1">
    <location>
        <begin position="119"/>
        <end position="145"/>
    </location>
</feature>
<evidence type="ECO:0000313" key="3">
    <source>
        <dbReference type="Proteomes" id="UP001432322"/>
    </source>
</evidence>
<organism evidence="2 3">
    <name type="scientific">Pristionchus fissidentatus</name>
    <dbReference type="NCBI Taxonomy" id="1538716"/>
    <lineage>
        <taxon>Eukaryota</taxon>
        <taxon>Metazoa</taxon>
        <taxon>Ecdysozoa</taxon>
        <taxon>Nematoda</taxon>
        <taxon>Chromadorea</taxon>
        <taxon>Rhabditida</taxon>
        <taxon>Rhabditina</taxon>
        <taxon>Diplogasteromorpha</taxon>
        <taxon>Diplogasteroidea</taxon>
        <taxon>Neodiplogasteridae</taxon>
        <taxon>Pristionchus</taxon>
    </lineage>
</organism>
<keyword evidence="1" id="KW-0472">Membrane</keyword>
<comment type="caution">
    <text evidence="2">The sequence shown here is derived from an EMBL/GenBank/DDBJ whole genome shotgun (WGS) entry which is preliminary data.</text>
</comment>
<dbReference type="EMBL" id="BTSY01000002">
    <property type="protein sequence ID" value="GMT12758.1"/>
    <property type="molecule type" value="Genomic_DNA"/>
</dbReference>
<evidence type="ECO:0000256" key="1">
    <source>
        <dbReference type="SAM" id="Phobius"/>
    </source>
</evidence>
<dbReference type="PANTHER" id="PTHR22714:SF7">
    <property type="entry name" value="SOLUTE-BINDING PROTEIN FAMILY 3_N-TERMINAL DOMAIN-CONTAINING PROTEIN"/>
    <property type="match status" value="1"/>
</dbReference>
<dbReference type="Proteomes" id="UP001432322">
    <property type="component" value="Unassembled WGS sequence"/>
</dbReference>
<dbReference type="AlphaFoldDB" id="A0AAV5V2Y5"/>
<dbReference type="Gene3D" id="1.10.287.70">
    <property type="match status" value="1"/>
</dbReference>
<feature type="non-terminal residue" evidence="2">
    <location>
        <position position="1"/>
    </location>
</feature>
<evidence type="ECO:0008006" key="4">
    <source>
        <dbReference type="Google" id="ProtNLM"/>
    </source>
</evidence>
<proteinExistence type="predicted"/>
<sequence>VDTSCTFWQDDPDVKDVAYTNPVYHNEIMFHVREQHTNADITSIFQMFTPTVWALSVSALLLHICTFALISVAEQRLSGDGRVTASDVADRIWNVIRMQLKTACETPNRQTIETFASKILFLEFNLFQTFLLTSLYSGLLLTFLLSDTNKIPFENGHK</sequence>
<keyword evidence="3" id="KW-1185">Reference proteome</keyword>